<reference evidence="1 2" key="1">
    <citation type="submission" date="2020-02" db="EMBL/GenBank/DDBJ databases">
        <title>Genome sequence of the type strain CCBAU10050 of Rhizobium daejeonense.</title>
        <authorList>
            <person name="Gao J."/>
            <person name="Sun J."/>
        </authorList>
    </citation>
    <scope>NUCLEOTIDE SEQUENCE [LARGE SCALE GENOMIC DNA]</scope>
    <source>
        <strain evidence="1 2">CCBAU10050</strain>
    </source>
</reference>
<name>A0A6M1S6T7_9HYPH</name>
<dbReference type="Proteomes" id="UP000477849">
    <property type="component" value="Unassembled WGS sequence"/>
</dbReference>
<accession>A0A6M1S6T7</accession>
<sequence>MGRRIMIVGNGSVPEGAAEVIDAADLVVRFNMTPSFPASGHKTDVLAVCNTGRPAKAMLSSDGWLDSEPVRDCAEIWSVRDPEKFRALRPHLAVSHPELDDFCDDYTEGFERLAERRGKVHRIISRRVHEAVDAELSVQEPGDYVVPSSGMVVVAHVLSEPAFAGDTICLAGFSHEGWEGHPFSAERRLIDSRIVSGRLTRLSSPTASSLSQGA</sequence>
<gene>
    <name evidence="1" type="ORF">G6N76_01870</name>
</gene>
<proteinExistence type="predicted"/>
<evidence type="ECO:0000313" key="2">
    <source>
        <dbReference type="Proteomes" id="UP000477849"/>
    </source>
</evidence>
<dbReference type="AlphaFoldDB" id="A0A6M1S6T7"/>
<evidence type="ECO:0000313" key="1">
    <source>
        <dbReference type="EMBL" id="NGO62406.1"/>
    </source>
</evidence>
<keyword evidence="2" id="KW-1185">Reference proteome</keyword>
<comment type="caution">
    <text evidence="1">The sequence shown here is derived from an EMBL/GenBank/DDBJ whole genome shotgun (WGS) entry which is preliminary data.</text>
</comment>
<protein>
    <submittedName>
        <fullName evidence="1">Urease operon accessory protein</fullName>
    </submittedName>
</protein>
<dbReference type="EMBL" id="JAAKZH010000001">
    <property type="protein sequence ID" value="NGO62406.1"/>
    <property type="molecule type" value="Genomic_DNA"/>
</dbReference>
<organism evidence="1 2">
    <name type="scientific">Rhizobium daejeonense</name>
    <dbReference type="NCBI Taxonomy" id="240521"/>
    <lineage>
        <taxon>Bacteria</taxon>
        <taxon>Pseudomonadati</taxon>
        <taxon>Pseudomonadota</taxon>
        <taxon>Alphaproteobacteria</taxon>
        <taxon>Hyphomicrobiales</taxon>
        <taxon>Rhizobiaceae</taxon>
        <taxon>Rhizobium/Agrobacterium group</taxon>
        <taxon>Rhizobium</taxon>
    </lineage>
</organism>